<sequence length="334" mass="35391">MKVSTAETEAFSLYEAIGAFLAIHRLSADPAYYALAHEILSHPDGALARAVAVRTDGGVRLTQQDMAELGVLARTQPHDTPARPAEDALVAQLTMQLGDFSETVRSIHAETSDFGRDLIATAAAMRQADPASTRNYISELTAAMIERVRQAEARLAAAEQESEALRSALADARSDARQDPLTELANRRAFDEALSALAPHTPVIFALCDIDHFKRVNDQFGHAVGDRVLRAVGQTIAAESGSALVARYGGEEFALLLVGVDMDTATGIVDRARSAVAARRFRSRATDAPIGVVTISAGLAAGTAGETREVLCARADAALYQAKAAGRNQVLSAV</sequence>
<evidence type="ECO:0000259" key="4">
    <source>
        <dbReference type="PROSITE" id="PS50887"/>
    </source>
</evidence>
<dbReference type="CDD" id="cd01949">
    <property type="entry name" value="GGDEF"/>
    <property type="match status" value="1"/>
</dbReference>
<organism evidence="5 6">
    <name type="scientific">Sphingomonas olei</name>
    <dbReference type="NCBI Taxonomy" id="1886787"/>
    <lineage>
        <taxon>Bacteria</taxon>
        <taxon>Pseudomonadati</taxon>
        <taxon>Pseudomonadota</taxon>
        <taxon>Alphaproteobacteria</taxon>
        <taxon>Sphingomonadales</taxon>
        <taxon>Sphingomonadaceae</taxon>
        <taxon>Sphingomonas</taxon>
    </lineage>
</organism>
<evidence type="ECO:0000313" key="5">
    <source>
        <dbReference type="EMBL" id="THG41161.1"/>
    </source>
</evidence>
<dbReference type="NCBIfam" id="TIGR00254">
    <property type="entry name" value="GGDEF"/>
    <property type="match status" value="1"/>
</dbReference>
<comment type="catalytic activity">
    <reaction evidence="2">
        <text>2 GTP = 3',3'-c-di-GMP + 2 diphosphate</text>
        <dbReference type="Rhea" id="RHEA:24898"/>
        <dbReference type="ChEBI" id="CHEBI:33019"/>
        <dbReference type="ChEBI" id="CHEBI:37565"/>
        <dbReference type="ChEBI" id="CHEBI:58805"/>
        <dbReference type="EC" id="2.7.7.65"/>
    </reaction>
</comment>
<gene>
    <name evidence="5" type="ORF">E5988_05870</name>
</gene>
<proteinExistence type="predicted"/>
<dbReference type="InterPro" id="IPR043128">
    <property type="entry name" value="Rev_trsase/Diguanyl_cyclase"/>
</dbReference>
<evidence type="ECO:0000313" key="6">
    <source>
        <dbReference type="Proteomes" id="UP000308038"/>
    </source>
</evidence>
<dbReference type="PROSITE" id="PS50887">
    <property type="entry name" value="GGDEF"/>
    <property type="match status" value="1"/>
</dbReference>
<accession>A0ABY2QK94</accession>
<dbReference type="InterPro" id="IPR050469">
    <property type="entry name" value="Diguanylate_Cyclase"/>
</dbReference>
<dbReference type="Proteomes" id="UP000308038">
    <property type="component" value="Unassembled WGS sequence"/>
</dbReference>
<evidence type="ECO:0000256" key="3">
    <source>
        <dbReference type="SAM" id="Coils"/>
    </source>
</evidence>
<keyword evidence="6" id="KW-1185">Reference proteome</keyword>
<name>A0ABY2QK94_9SPHN</name>
<reference evidence="5 6" key="1">
    <citation type="submission" date="2019-04" db="EMBL/GenBank/DDBJ databases">
        <title>Microbes associate with the intestines of laboratory mice.</title>
        <authorList>
            <person name="Navarre W."/>
            <person name="Wong E."/>
            <person name="Huang K.C."/>
            <person name="Tropini C."/>
            <person name="Ng K."/>
            <person name="Yu B."/>
        </authorList>
    </citation>
    <scope>NUCLEOTIDE SEQUENCE [LARGE SCALE GENOMIC DNA]</scope>
    <source>
        <strain evidence="5 6">NM83_B4-11</strain>
    </source>
</reference>
<comment type="caution">
    <text evidence="5">The sequence shown here is derived from an EMBL/GenBank/DDBJ whole genome shotgun (WGS) entry which is preliminary data.</text>
</comment>
<dbReference type="EMBL" id="SSTI01000003">
    <property type="protein sequence ID" value="THG41161.1"/>
    <property type="molecule type" value="Genomic_DNA"/>
</dbReference>
<dbReference type="PANTHER" id="PTHR45138">
    <property type="entry name" value="REGULATORY COMPONENTS OF SENSORY TRANSDUCTION SYSTEM"/>
    <property type="match status" value="1"/>
</dbReference>
<dbReference type="PANTHER" id="PTHR45138:SF9">
    <property type="entry name" value="DIGUANYLATE CYCLASE DGCM-RELATED"/>
    <property type="match status" value="1"/>
</dbReference>
<feature type="domain" description="GGDEF" evidence="4">
    <location>
        <begin position="201"/>
        <end position="334"/>
    </location>
</feature>
<dbReference type="InterPro" id="IPR029787">
    <property type="entry name" value="Nucleotide_cyclase"/>
</dbReference>
<keyword evidence="3" id="KW-0175">Coiled coil</keyword>
<dbReference type="SUPFAM" id="SSF55073">
    <property type="entry name" value="Nucleotide cyclase"/>
    <property type="match status" value="1"/>
</dbReference>
<dbReference type="Pfam" id="PF00990">
    <property type="entry name" value="GGDEF"/>
    <property type="match status" value="1"/>
</dbReference>
<feature type="coiled-coil region" evidence="3">
    <location>
        <begin position="141"/>
        <end position="175"/>
    </location>
</feature>
<evidence type="ECO:0000256" key="1">
    <source>
        <dbReference type="ARBA" id="ARBA00012528"/>
    </source>
</evidence>
<dbReference type="Gene3D" id="3.30.70.270">
    <property type="match status" value="1"/>
</dbReference>
<protein>
    <recommendedName>
        <fullName evidence="1">diguanylate cyclase</fullName>
        <ecNumber evidence="1">2.7.7.65</ecNumber>
    </recommendedName>
</protein>
<evidence type="ECO:0000256" key="2">
    <source>
        <dbReference type="ARBA" id="ARBA00034247"/>
    </source>
</evidence>
<dbReference type="EC" id="2.7.7.65" evidence="1"/>
<dbReference type="SMART" id="SM00267">
    <property type="entry name" value="GGDEF"/>
    <property type="match status" value="1"/>
</dbReference>
<dbReference type="InterPro" id="IPR000160">
    <property type="entry name" value="GGDEF_dom"/>
</dbReference>